<dbReference type="SUPFAM" id="SSF50475">
    <property type="entry name" value="FMN-binding split barrel"/>
    <property type="match status" value="1"/>
</dbReference>
<dbReference type="Gene3D" id="2.30.110.10">
    <property type="entry name" value="Electron Transport, Fmn-binding Protein, Chain A"/>
    <property type="match status" value="1"/>
</dbReference>
<dbReference type="PANTHER" id="PTHR35176">
    <property type="entry name" value="HEME OXYGENASE HI_0854-RELATED"/>
    <property type="match status" value="1"/>
</dbReference>
<organism evidence="3 4">
    <name type="scientific">Actinomadura vinacea</name>
    <dbReference type="NCBI Taxonomy" id="115336"/>
    <lineage>
        <taxon>Bacteria</taxon>
        <taxon>Bacillati</taxon>
        <taxon>Actinomycetota</taxon>
        <taxon>Actinomycetes</taxon>
        <taxon>Streptosporangiales</taxon>
        <taxon>Thermomonosporaceae</taxon>
        <taxon>Actinomadura</taxon>
    </lineage>
</organism>
<name>A0ABN3J3R2_9ACTN</name>
<dbReference type="InterPro" id="IPR052019">
    <property type="entry name" value="F420H2_bilvrd_red/Heme_oxyg"/>
</dbReference>
<proteinExistence type="predicted"/>
<comment type="caution">
    <text evidence="3">The sequence shown here is derived from an EMBL/GenBank/DDBJ whole genome shotgun (WGS) entry which is preliminary data.</text>
</comment>
<feature type="domain" description="Pyridoxamine 5'-phosphate oxidase N-terminal" evidence="2">
    <location>
        <begin position="15"/>
        <end position="155"/>
    </location>
</feature>
<dbReference type="InterPro" id="IPR012349">
    <property type="entry name" value="Split_barrel_FMN-bd"/>
</dbReference>
<reference evidence="3 4" key="1">
    <citation type="journal article" date="2019" name="Int. J. Syst. Evol. Microbiol.">
        <title>The Global Catalogue of Microorganisms (GCM) 10K type strain sequencing project: providing services to taxonomists for standard genome sequencing and annotation.</title>
        <authorList>
            <consortium name="The Broad Institute Genomics Platform"/>
            <consortium name="The Broad Institute Genome Sequencing Center for Infectious Disease"/>
            <person name="Wu L."/>
            <person name="Ma J."/>
        </authorList>
    </citation>
    <scope>NUCLEOTIDE SEQUENCE [LARGE SCALE GENOMIC DNA]</scope>
    <source>
        <strain evidence="3 4">JCM 3325</strain>
    </source>
</reference>
<dbReference type="Pfam" id="PF01243">
    <property type="entry name" value="PNPOx_N"/>
    <property type="match status" value="1"/>
</dbReference>
<evidence type="ECO:0000313" key="4">
    <source>
        <dbReference type="Proteomes" id="UP001501231"/>
    </source>
</evidence>
<accession>A0ABN3J3R2</accession>
<dbReference type="InterPro" id="IPR011576">
    <property type="entry name" value="Pyridox_Oxase_N"/>
</dbReference>
<sequence>MPVGSNKRAEIRMTEREVADFLAANFKVQVATNGKDGAPHLVTMFYTLLDGKIAFTTYRTSQKVLNLRRDPAMTCLVEDGTEYNELRGVALHGKGVVIEDPEVRTKVGVVVGSRMAGLPVPEIGAPVDPAFVAGLEPALAKRVIVVMEPDRVMSWDHGKS</sequence>
<protein>
    <submittedName>
        <fullName evidence="3">PPOX class F420-dependent oxidoreductase</fullName>
    </submittedName>
</protein>
<dbReference type="Proteomes" id="UP001501231">
    <property type="component" value="Unassembled WGS sequence"/>
</dbReference>
<keyword evidence="1" id="KW-0560">Oxidoreductase</keyword>
<dbReference type="EMBL" id="BAAARW010000012">
    <property type="protein sequence ID" value="GAA2421667.1"/>
    <property type="molecule type" value="Genomic_DNA"/>
</dbReference>
<dbReference type="PANTHER" id="PTHR35176:SF6">
    <property type="entry name" value="HEME OXYGENASE HI_0854-RELATED"/>
    <property type="match status" value="1"/>
</dbReference>
<evidence type="ECO:0000313" key="3">
    <source>
        <dbReference type="EMBL" id="GAA2421667.1"/>
    </source>
</evidence>
<evidence type="ECO:0000259" key="2">
    <source>
        <dbReference type="Pfam" id="PF01243"/>
    </source>
</evidence>
<gene>
    <name evidence="3" type="ORF">GCM10010191_36600</name>
</gene>
<evidence type="ECO:0000256" key="1">
    <source>
        <dbReference type="ARBA" id="ARBA00023002"/>
    </source>
</evidence>
<keyword evidence="4" id="KW-1185">Reference proteome</keyword>